<dbReference type="PANTHER" id="PTHR37299:SF3">
    <property type="entry name" value="STAGE 0 SPORULATION PROTEIN A HOMOLOG"/>
    <property type="match status" value="1"/>
</dbReference>
<dbReference type="InterPro" id="IPR001789">
    <property type="entry name" value="Sig_transdc_resp-reg_receiver"/>
</dbReference>
<dbReference type="PROSITE" id="PS50930">
    <property type="entry name" value="HTH_LYTTR"/>
    <property type="match status" value="1"/>
</dbReference>
<gene>
    <name evidence="5" type="ORF">GKS16_08055</name>
</gene>
<dbReference type="GO" id="GO:0003677">
    <property type="term" value="F:DNA binding"/>
    <property type="evidence" value="ECO:0007669"/>
    <property type="project" value="InterPro"/>
</dbReference>
<dbReference type="InterPro" id="IPR046947">
    <property type="entry name" value="LytR-like"/>
</dbReference>
<dbReference type="PANTHER" id="PTHR37299">
    <property type="entry name" value="TRANSCRIPTIONAL REGULATOR-RELATED"/>
    <property type="match status" value="1"/>
</dbReference>
<dbReference type="SMART" id="SM00850">
    <property type="entry name" value="LytTR"/>
    <property type="match status" value="1"/>
</dbReference>
<keyword evidence="1" id="KW-0963">Cytoplasm</keyword>
<evidence type="ECO:0000256" key="4">
    <source>
        <dbReference type="ARBA" id="ARBA00037164"/>
    </source>
</evidence>
<keyword evidence="3" id="KW-0010">Activator</keyword>
<evidence type="ECO:0000256" key="1">
    <source>
        <dbReference type="ARBA" id="ARBA00022490"/>
    </source>
</evidence>
<dbReference type="Gene3D" id="3.40.50.2300">
    <property type="match status" value="1"/>
</dbReference>
<name>A0A6L6GAC4_STRUB</name>
<organism evidence="5 6">
    <name type="scientific">Streptococcus uberis</name>
    <dbReference type="NCBI Taxonomy" id="1349"/>
    <lineage>
        <taxon>Bacteria</taxon>
        <taxon>Bacillati</taxon>
        <taxon>Bacillota</taxon>
        <taxon>Bacilli</taxon>
        <taxon>Lactobacillales</taxon>
        <taxon>Streptococcaceae</taxon>
        <taxon>Streptococcus</taxon>
    </lineage>
</organism>
<dbReference type="PROSITE" id="PS50110">
    <property type="entry name" value="RESPONSE_REGULATORY"/>
    <property type="match status" value="1"/>
</dbReference>
<dbReference type="Pfam" id="PF00072">
    <property type="entry name" value="Response_reg"/>
    <property type="match status" value="1"/>
</dbReference>
<protein>
    <submittedName>
        <fullName evidence="5">Response regulator</fullName>
    </submittedName>
</protein>
<dbReference type="RefSeq" id="WP_154617682.1">
    <property type="nucleotide sequence ID" value="NZ_WLXE01000024.1"/>
</dbReference>
<dbReference type="InterPro" id="IPR007492">
    <property type="entry name" value="LytTR_DNA-bd_dom"/>
</dbReference>
<comment type="function">
    <text evidence="4">Required for high-level post-exponential phase expression of a series of secreted proteins.</text>
</comment>
<dbReference type="Proteomes" id="UP000483839">
    <property type="component" value="Unassembled WGS sequence"/>
</dbReference>
<reference evidence="5 6" key="1">
    <citation type="submission" date="2019-11" db="EMBL/GenBank/DDBJ databases">
        <title>Streptococcus uberis isolated from clinical mastitis cases on a southeastern Queensland dairy.</title>
        <authorList>
            <person name="Workentine M.L."/>
            <person name="Price R."/>
            <person name="Olchowy T."/>
        </authorList>
    </citation>
    <scope>NUCLEOTIDE SEQUENCE [LARGE SCALE GENOMIC DNA]</scope>
    <source>
        <strain evidence="5 6">OLC4459-A17</strain>
    </source>
</reference>
<dbReference type="InterPro" id="IPR011006">
    <property type="entry name" value="CheY-like_superfamily"/>
</dbReference>
<proteinExistence type="predicted"/>
<accession>A0A6L6GAC4</accession>
<dbReference type="EMBL" id="WLXI01000055">
    <property type="protein sequence ID" value="MTD02218.1"/>
    <property type="molecule type" value="Genomic_DNA"/>
</dbReference>
<evidence type="ECO:0000256" key="2">
    <source>
        <dbReference type="ARBA" id="ARBA00023012"/>
    </source>
</evidence>
<dbReference type="SUPFAM" id="SSF52172">
    <property type="entry name" value="CheY-like"/>
    <property type="match status" value="1"/>
</dbReference>
<sequence>MNIYILEDNLSQLFYLEKLIKQILLQKNRQNCKVKTFEQPKDLINNVKERGNHQLFFLDIELGQNDKLGLLTAKKIKELDPLAIIVFISSHSEFLPLTFRYQTEAFDFIDKNLCTKEKIERITRAINFVINNSHSMKTSFFFENQNNILQIPFEKIFFIEISSESHRLILHGKNEIIEFYGSISEVLKQEPRLLKSHRSYIINPNNVVKIDKKERTIYFERGIKCYASRSKLKFITNSISNIRKEK</sequence>
<dbReference type="Pfam" id="PF04397">
    <property type="entry name" value="LytTR"/>
    <property type="match status" value="1"/>
</dbReference>
<evidence type="ECO:0000313" key="5">
    <source>
        <dbReference type="EMBL" id="MTD02218.1"/>
    </source>
</evidence>
<evidence type="ECO:0000256" key="3">
    <source>
        <dbReference type="ARBA" id="ARBA00023159"/>
    </source>
</evidence>
<dbReference type="GO" id="GO:0000156">
    <property type="term" value="F:phosphorelay response regulator activity"/>
    <property type="evidence" value="ECO:0007669"/>
    <property type="project" value="InterPro"/>
</dbReference>
<comment type="caution">
    <text evidence="5">The sequence shown here is derived from an EMBL/GenBank/DDBJ whole genome shotgun (WGS) entry which is preliminary data.</text>
</comment>
<keyword evidence="2" id="KW-0902">Two-component regulatory system</keyword>
<dbReference type="AlphaFoldDB" id="A0A6L6GAC4"/>
<dbReference type="SMART" id="SM00448">
    <property type="entry name" value="REC"/>
    <property type="match status" value="1"/>
</dbReference>
<evidence type="ECO:0000313" key="6">
    <source>
        <dbReference type="Proteomes" id="UP000483839"/>
    </source>
</evidence>
<dbReference type="Gene3D" id="2.40.50.40">
    <property type="match status" value="1"/>
</dbReference>